<comment type="caution">
    <text evidence="1">The sequence shown here is derived from an EMBL/GenBank/DDBJ whole genome shotgun (WGS) entry which is preliminary data.</text>
</comment>
<dbReference type="EMBL" id="SSTG01000103">
    <property type="protein sequence ID" value="THG46827.1"/>
    <property type="molecule type" value="Genomic_DNA"/>
</dbReference>
<evidence type="ECO:0000313" key="2">
    <source>
        <dbReference type="Proteomes" id="UP000305401"/>
    </source>
</evidence>
<evidence type="ECO:0000313" key="1">
    <source>
        <dbReference type="EMBL" id="THG46827.1"/>
    </source>
</evidence>
<organism evidence="1 2">
    <name type="scientific">Muribaculum caecicola</name>
    <dbReference type="NCBI Taxonomy" id="3038144"/>
    <lineage>
        <taxon>Bacteria</taxon>
        <taxon>Pseudomonadati</taxon>
        <taxon>Bacteroidota</taxon>
        <taxon>Bacteroidia</taxon>
        <taxon>Bacteroidales</taxon>
        <taxon>Muribaculaceae</taxon>
        <taxon>Muribaculum</taxon>
    </lineage>
</organism>
<gene>
    <name evidence="1" type="ORF">E5990_08075</name>
</gene>
<accession>A0AC61S4B1</accession>
<keyword evidence="2" id="KW-1185">Reference proteome</keyword>
<sequence>MLKLLYLLCVFYIFWRIFRWLFAIGSRWFIRRHAERMYTNFFGQQPPRGNPPRYGQKAKDKQPKKKVFDKTDGEYVEFTDIEETEISSDEKTRQTNVSYKKEEQVTDAEWHDI</sequence>
<proteinExistence type="predicted"/>
<name>A0AC61S4B1_9BACT</name>
<dbReference type="Proteomes" id="UP000305401">
    <property type="component" value="Unassembled WGS sequence"/>
</dbReference>
<protein>
    <submittedName>
        <fullName evidence="1">Heme biosynthesis protein HemY</fullName>
    </submittedName>
</protein>
<reference evidence="1" key="1">
    <citation type="submission" date="2019-04" db="EMBL/GenBank/DDBJ databases">
        <title>Microbes associate with the intestines of laboratory mice.</title>
        <authorList>
            <person name="Navarre W."/>
            <person name="Wong E."/>
            <person name="Huang K.C."/>
            <person name="Tropini C."/>
            <person name="Ng K."/>
            <person name="Yu B."/>
        </authorList>
    </citation>
    <scope>NUCLEOTIDE SEQUENCE</scope>
    <source>
        <strain evidence="1">NM86_A22</strain>
    </source>
</reference>